<dbReference type="Pfam" id="PF11181">
    <property type="entry name" value="YflT"/>
    <property type="match status" value="1"/>
</dbReference>
<dbReference type="AlphaFoldDB" id="A0A5C1AMT1"/>
<dbReference type="RefSeq" id="WP_149114227.1">
    <property type="nucleotide sequence ID" value="NZ_CP042425.1"/>
</dbReference>
<keyword evidence="1" id="KW-0472">Membrane</keyword>
<evidence type="ECO:0000256" key="1">
    <source>
        <dbReference type="SAM" id="Phobius"/>
    </source>
</evidence>
<dbReference type="EMBL" id="CP042425">
    <property type="protein sequence ID" value="QEL19885.1"/>
    <property type="molecule type" value="Genomic_DNA"/>
</dbReference>
<evidence type="ECO:0000313" key="3">
    <source>
        <dbReference type="EMBL" id="QEL19885.1"/>
    </source>
</evidence>
<dbReference type="KEGG" id="lrs:PX52LOC_06967"/>
<dbReference type="PANTHER" id="PTHR36109:SF2">
    <property type="entry name" value="MEMBRANE PROTEIN"/>
    <property type="match status" value="1"/>
</dbReference>
<feature type="transmembrane region" description="Helical" evidence="1">
    <location>
        <begin position="63"/>
        <end position="82"/>
    </location>
</feature>
<dbReference type="InterPro" id="IPR025889">
    <property type="entry name" value="GSP17M-like_dom"/>
</dbReference>
<proteinExistence type="predicted"/>
<keyword evidence="1" id="KW-0812">Transmembrane</keyword>
<reference evidence="4" key="1">
    <citation type="submission" date="2019-08" db="EMBL/GenBank/DDBJ databases">
        <title>Limnoglobus roseus gen. nov., sp. nov., a novel freshwater planctomycete with a giant genome from the family Gemmataceae.</title>
        <authorList>
            <person name="Kulichevskaya I.S."/>
            <person name="Naumoff D.G."/>
            <person name="Miroshnikov K."/>
            <person name="Ivanova A."/>
            <person name="Philippov D.A."/>
            <person name="Hakobyan A."/>
            <person name="Rijpstra I.C."/>
            <person name="Sinninghe Damste J.S."/>
            <person name="Liesack W."/>
            <person name="Dedysh S.N."/>
        </authorList>
    </citation>
    <scope>NUCLEOTIDE SEQUENCE [LARGE SCALE GENOMIC DNA]</scope>
    <source>
        <strain evidence="4">PX52</strain>
    </source>
</reference>
<protein>
    <recommendedName>
        <fullName evidence="2">General stress protein 17M-like domain-containing protein</fullName>
    </recommendedName>
</protein>
<gene>
    <name evidence="3" type="ORF">PX52LOC_06967</name>
</gene>
<dbReference type="InterPro" id="IPR052948">
    <property type="entry name" value="Low_temp-induced_all0457"/>
</dbReference>
<keyword evidence="4" id="KW-1185">Reference proteome</keyword>
<name>A0A5C1AMT1_9BACT</name>
<dbReference type="PANTHER" id="PTHR36109">
    <property type="entry name" value="MEMBRANE PROTEIN-RELATED"/>
    <property type="match status" value="1"/>
</dbReference>
<dbReference type="OrthoDB" id="515952at2"/>
<evidence type="ECO:0000259" key="2">
    <source>
        <dbReference type="Pfam" id="PF11181"/>
    </source>
</evidence>
<evidence type="ECO:0000313" key="4">
    <source>
        <dbReference type="Proteomes" id="UP000324974"/>
    </source>
</evidence>
<keyword evidence="1" id="KW-1133">Transmembrane helix</keyword>
<accession>A0A5C1AMT1</accession>
<sequence>MSNTNSVVAVFASHDQAEDAIRKLEVGGFDMKTLSIVGKDFHTEEHAVGYYNTGDRMLYWGKLGAFWGGVWGLLIGSAFFWVPGVGPLLVAGPLVAGIVAALEGAVVAGGVSALGAALASIGVPENIIVQYESEVKNGKYLLVAHGTHDDVRRAKALLKQTGASSTTAHPAPATAGV</sequence>
<organism evidence="3 4">
    <name type="scientific">Limnoglobus roseus</name>
    <dbReference type="NCBI Taxonomy" id="2598579"/>
    <lineage>
        <taxon>Bacteria</taxon>
        <taxon>Pseudomonadati</taxon>
        <taxon>Planctomycetota</taxon>
        <taxon>Planctomycetia</taxon>
        <taxon>Gemmatales</taxon>
        <taxon>Gemmataceae</taxon>
        <taxon>Limnoglobus</taxon>
    </lineage>
</organism>
<feature type="transmembrane region" description="Helical" evidence="1">
    <location>
        <begin position="94"/>
        <end position="118"/>
    </location>
</feature>
<feature type="domain" description="General stress protein 17M-like" evidence="2">
    <location>
        <begin position="7"/>
        <end position="74"/>
    </location>
</feature>
<dbReference type="Proteomes" id="UP000324974">
    <property type="component" value="Chromosome"/>
</dbReference>